<organism evidence="1 2">
    <name type="scientific">Rhabditophanes sp. KR3021</name>
    <dbReference type="NCBI Taxonomy" id="114890"/>
    <lineage>
        <taxon>Eukaryota</taxon>
        <taxon>Metazoa</taxon>
        <taxon>Ecdysozoa</taxon>
        <taxon>Nematoda</taxon>
        <taxon>Chromadorea</taxon>
        <taxon>Rhabditida</taxon>
        <taxon>Tylenchina</taxon>
        <taxon>Panagrolaimomorpha</taxon>
        <taxon>Strongyloidoidea</taxon>
        <taxon>Alloionematidae</taxon>
        <taxon>Rhabditophanes</taxon>
    </lineage>
</organism>
<accession>A0AC35UFP6</accession>
<name>A0AC35UFP6_9BILA</name>
<sequence>MTVLLIIAFITIFCFYSFYWKRKNLPDGPIPLPFIGSFHTIVMNSPGYDAFLNWKKQFGPIFTFWQGSEPVVVFCDYESINEAFVKQADKFSNREMYKDFLADLRNGFSGILYEEKVINETVRLIESIKKDSESGVVDIRKHVDMCIGSVINGLLFGYSFEGDKIEEFEYVKELLDKQSKLIFSPLSMIIMPYYKYVKNLPFFKSHVTEIMSTQNVINNFFKKQIKEHLAVHDPDSFQEPLDFVGAFLKEMSKEERENIVNRDFTDIELLSTISDLWAAGLETTINSSLFGILYLIHNPQVQEKLQAELDQVVGSSRIITTSDKNQLIYVQAVVNEIQRTSNLVPMNFTRLCNEDTVVMGHQITKGTQVLPQISCLLYDENVFPNAREFIPERWIDENNQIRKLNEFMPFSVGPRKCIGESLAKMELFIVFANLLNNFTIISSDPNKLPNLKQNMAISVTPDHFTIKIVNRY</sequence>
<dbReference type="Proteomes" id="UP000095286">
    <property type="component" value="Unplaced"/>
</dbReference>
<protein>
    <submittedName>
        <fullName evidence="2">Cytochrome P450</fullName>
    </submittedName>
</protein>
<reference evidence="2" key="1">
    <citation type="submission" date="2016-11" db="UniProtKB">
        <authorList>
            <consortium name="WormBaseParasite"/>
        </authorList>
    </citation>
    <scope>IDENTIFICATION</scope>
    <source>
        <strain evidence="2">KR3021</strain>
    </source>
</reference>
<evidence type="ECO:0000313" key="2">
    <source>
        <dbReference type="WBParaSite" id="RSKR_0001086100.1"/>
    </source>
</evidence>
<dbReference type="WBParaSite" id="RSKR_0001086100.1">
    <property type="protein sequence ID" value="RSKR_0001086100.1"/>
    <property type="gene ID" value="RSKR_0001086100"/>
</dbReference>
<proteinExistence type="predicted"/>
<evidence type="ECO:0000313" key="1">
    <source>
        <dbReference type="Proteomes" id="UP000095286"/>
    </source>
</evidence>